<keyword evidence="6" id="KW-0445">Lipid transport</keyword>
<reference evidence="8" key="2">
    <citation type="submission" date="2025-09" db="UniProtKB">
        <authorList>
            <consortium name="Ensembl"/>
        </authorList>
    </citation>
    <scope>IDENTIFICATION</scope>
</reference>
<dbReference type="InterPro" id="IPR043081">
    <property type="entry name" value="ApoC-1_sf"/>
</dbReference>
<dbReference type="GO" id="GO:0005504">
    <property type="term" value="F:fatty acid binding"/>
    <property type="evidence" value="ECO:0007669"/>
    <property type="project" value="TreeGrafter"/>
</dbReference>
<dbReference type="GO" id="GO:0032375">
    <property type="term" value="P:negative regulation of cholesterol transport"/>
    <property type="evidence" value="ECO:0007669"/>
    <property type="project" value="TreeGrafter"/>
</dbReference>
<dbReference type="Gene3D" id="4.10.260.30">
    <property type="entry name" value="Apolipoprotein C-I"/>
    <property type="match status" value="1"/>
</dbReference>
<proteinExistence type="inferred from homology"/>
<accession>A0A2K5SID6</accession>
<dbReference type="GO" id="GO:0034364">
    <property type="term" value="C:high-density lipoprotein particle"/>
    <property type="evidence" value="ECO:0007669"/>
    <property type="project" value="TreeGrafter"/>
</dbReference>
<dbReference type="Pfam" id="PF04691">
    <property type="entry name" value="ApoC-I"/>
    <property type="match status" value="1"/>
</dbReference>
<name>A0A2K5SID6_CEBIM</name>
<evidence type="ECO:0000256" key="6">
    <source>
        <dbReference type="ARBA" id="ARBA00023055"/>
    </source>
</evidence>
<evidence type="ECO:0000256" key="4">
    <source>
        <dbReference type="ARBA" id="ARBA00022525"/>
    </source>
</evidence>
<dbReference type="GO" id="GO:0010916">
    <property type="term" value="P:negative regulation of very-low-density lipoprotein particle clearance"/>
    <property type="evidence" value="ECO:0007669"/>
    <property type="project" value="TreeGrafter"/>
</dbReference>
<keyword evidence="5 7" id="KW-0732">Signal</keyword>
<reference evidence="8" key="1">
    <citation type="submission" date="2025-08" db="UniProtKB">
        <authorList>
            <consortium name="Ensembl"/>
        </authorList>
    </citation>
    <scope>IDENTIFICATION</scope>
</reference>
<dbReference type="InterPro" id="IPR006781">
    <property type="entry name" value="ApoC-I"/>
</dbReference>
<dbReference type="GO" id="GO:0050995">
    <property type="term" value="P:negative regulation of lipid catabolic process"/>
    <property type="evidence" value="ECO:0007669"/>
    <property type="project" value="TreeGrafter"/>
</dbReference>
<comment type="subcellular location">
    <subcellularLocation>
        <location evidence="1">Secreted</location>
    </subcellularLocation>
</comment>
<organism evidence="8 9">
    <name type="scientific">Cebus imitator</name>
    <name type="common">Panamanian white-faced capuchin</name>
    <name type="synonym">Cebus capucinus imitator</name>
    <dbReference type="NCBI Taxonomy" id="2715852"/>
    <lineage>
        <taxon>Eukaryota</taxon>
        <taxon>Metazoa</taxon>
        <taxon>Chordata</taxon>
        <taxon>Craniata</taxon>
        <taxon>Vertebrata</taxon>
        <taxon>Euteleostomi</taxon>
        <taxon>Mammalia</taxon>
        <taxon>Eutheria</taxon>
        <taxon>Euarchontoglires</taxon>
        <taxon>Primates</taxon>
        <taxon>Haplorrhini</taxon>
        <taxon>Platyrrhini</taxon>
        <taxon>Cebidae</taxon>
        <taxon>Cebinae</taxon>
        <taxon>Cebus</taxon>
    </lineage>
</organism>
<dbReference type="Ensembl" id="ENSCCAT00000057960.1">
    <property type="protein sequence ID" value="ENSCCAP00000040149.1"/>
    <property type="gene ID" value="ENSCCAG00000037884.1"/>
</dbReference>
<sequence length="113" mass="12920">MRLFLSLPVLVVVLLMILEGPVPAQGAPEAVDASSGLDKLKEFGNTLENKVREFFSRIKESDIPTKTRLEPFHWRAGCVWVEPWRMGQDEQIEKKISPREDDTFPLVTQLDLK</sequence>
<evidence type="ECO:0000256" key="1">
    <source>
        <dbReference type="ARBA" id="ARBA00004613"/>
    </source>
</evidence>
<evidence type="ECO:0000313" key="9">
    <source>
        <dbReference type="Proteomes" id="UP000233040"/>
    </source>
</evidence>
<dbReference type="GO" id="GO:0034447">
    <property type="term" value="P:very-low-density lipoprotein particle clearance"/>
    <property type="evidence" value="ECO:0007669"/>
    <property type="project" value="TreeGrafter"/>
</dbReference>
<keyword evidence="4" id="KW-0964">Secreted</keyword>
<feature type="signal peptide" evidence="7">
    <location>
        <begin position="1"/>
        <end position="26"/>
    </location>
</feature>
<feature type="chain" id="PRO_5014343643" description="Apolipoprotein C-I" evidence="7">
    <location>
        <begin position="27"/>
        <end position="113"/>
    </location>
</feature>
<keyword evidence="3" id="KW-0813">Transport</keyword>
<evidence type="ECO:0000256" key="7">
    <source>
        <dbReference type="SAM" id="SignalP"/>
    </source>
</evidence>
<dbReference type="GO" id="GO:0034361">
    <property type="term" value="C:very-low-density lipoprotein particle"/>
    <property type="evidence" value="ECO:0007669"/>
    <property type="project" value="TreeGrafter"/>
</dbReference>
<evidence type="ECO:0000256" key="2">
    <source>
        <dbReference type="ARBA" id="ARBA00009204"/>
    </source>
</evidence>
<evidence type="ECO:0000256" key="3">
    <source>
        <dbReference type="ARBA" id="ARBA00022448"/>
    </source>
</evidence>
<dbReference type="PANTHER" id="PTHR16565:SF2">
    <property type="entry name" value="APOLIPOPROTEIN C-I"/>
    <property type="match status" value="1"/>
</dbReference>
<comment type="similarity">
    <text evidence="2">Belongs to the apolipoprotein C1 family.</text>
</comment>
<dbReference type="GO" id="GO:0042157">
    <property type="term" value="P:lipoprotein metabolic process"/>
    <property type="evidence" value="ECO:0007669"/>
    <property type="project" value="InterPro"/>
</dbReference>
<dbReference type="PANTHER" id="PTHR16565">
    <property type="entry name" value="APOLIPOPROTEIN C-I"/>
    <property type="match status" value="1"/>
</dbReference>
<evidence type="ECO:0008006" key="10">
    <source>
        <dbReference type="Google" id="ProtNLM"/>
    </source>
</evidence>
<dbReference type="GO" id="GO:0006641">
    <property type="term" value="P:triglyceride metabolic process"/>
    <property type="evidence" value="ECO:0007669"/>
    <property type="project" value="TreeGrafter"/>
</dbReference>
<dbReference type="GeneTree" id="ENSGT00390000011584"/>
<protein>
    <recommendedName>
        <fullName evidence="10">Apolipoprotein C-I</fullName>
    </recommendedName>
</protein>
<dbReference type="GO" id="GO:0006869">
    <property type="term" value="P:lipid transport"/>
    <property type="evidence" value="ECO:0007669"/>
    <property type="project" value="UniProtKB-KW"/>
</dbReference>
<dbReference type="GO" id="GO:0004859">
    <property type="term" value="F:phospholipase inhibitor activity"/>
    <property type="evidence" value="ECO:0007669"/>
    <property type="project" value="TreeGrafter"/>
</dbReference>
<evidence type="ECO:0000256" key="5">
    <source>
        <dbReference type="ARBA" id="ARBA00022729"/>
    </source>
</evidence>
<dbReference type="Proteomes" id="UP000233040">
    <property type="component" value="Unassembled WGS sequence"/>
</dbReference>
<keyword evidence="9" id="KW-1185">Reference proteome</keyword>
<dbReference type="STRING" id="9516.ENSCCAP00000040149"/>
<evidence type="ECO:0000313" key="8">
    <source>
        <dbReference type="Ensembl" id="ENSCCAP00000040149.1"/>
    </source>
</evidence>
<dbReference type="AlphaFoldDB" id="A0A2K5SID6"/>